<dbReference type="Gene3D" id="3.60.110.10">
    <property type="entry name" value="Carbon-nitrogen hydrolase"/>
    <property type="match status" value="1"/>
</dbReference>
<evidence type="ECO:0000313" key="4">
    <source>
        <dbReference type="Proteomes" id="UP000053577"/>
    </source>
</evidence>
<evidence type="ECO:0000256" key="1">
    <source>
        <dbReference type="ARBA" id="ARBA00022801"/>
    </source>
</evidence>
<dbReference type="PANTHER" id="PTHR43674:SF16">
    <property type="entry name" value="CARBON-NITROGEN FAMILY, PUTATIVE (AFU_ORTHOLOGUE AFUA_5G02350)-RELATED"/>
    <property type="match status" value="1"/>
</dbReference>
<dbReference type="GO" id="GO:0016811">
    <property type="term" value="F:hydrolase activity, acting on carbon-nitrogen (but not peptide) bonds, in linear amides"/>
    <property type="evidence" value="ECO:0007669"/>
    <property type="project" value="TreeGrafter"/>
</dbReference>
<accession>A0A0V8M5B1</accession>
<sequence length="274" mass="30981">MISQVYFIIINLNCLRGSILHKKLALLHMKPEKADLAKNRRILENALDKAAEHQVDWLITPELCTSGYCFDNEIGHNWISPQPDRWTTRFLNRAGQAGICLFLACPEQDRESGRYYNSVLVFEPGFGIRGRHRKIAVQKGSESWSSKGETAKPILCQGVRVGVIICADAWYEEIPLGLKEQGAQIFISPAAWPPEPYSPYPCWESITRKTGLPLVICNRTGQEDDLPFYASESLVMKDGRKLAAYASEEPALLTINWDFESMQPLDSDFCRISI</sequence>
<comment type="caution">
    <text evidence="3">The sequence shown here is derived from an EMBL/GenBank/DDBJ whole genome shotgun (WGS) entry which is preliminary data.</text>
</comment>
<dbReference type="EMBL" id="JGYD01000001">
    <property type="protein sequence ID" value="KSV18973.1"/>
    <property type="molecule type" value="Genomic_DNA"/>
</dbReference>
<dbReference type="SUPFAM" id="SSF56317">
    <property type="entry name" value="Carbon-nitrogen hydrolase"/>
    <property type="match status" value="1"/>
</dbReference>
<dbReference type="PROSITE" id="PS50263">
    <property type="entry name" value="CN_HYDROLASE"/>
    <property type="match status" value="1"/>
</dbReference>
<dbReference type="InterPro" id="IPR003010">
    <property type="entry name" value="C-N_Hydrolase"/>
</dbReference>
<dbReference type="InterPro" id="IPR050345">
    <property type="entry name" value="Aliph_Amidase/BUP"/>
</dbReference>
<dbReference type="AlphaFoldDB" id="A0A0V8M5B1"/>
<dbReference type="CDD" id="cd07197">
    <property type="entry name" value="nitrilase"/>
    <property type="match status" value="1"/>
</dbReference>
<dbReference type="PANTHER" id="PTHR43674">
    <property type="entry name" value="NITRILASE C965.09-RELATED"/>
    <property type="match status" value="1"/>
</dbReference>
<dbReference type="Proteomes" id="UP000053577">
    <property type="component" value="Unassembled WGS sequence"/>
</dbReference>
<dbReference type="Pfam" id="PF00795">
    <property type="entry name" value="CN_hydrolase"/>
    <property type="match status" value="1"/>
</dbReference>
<protein>
    <submittedName>
        <fullName evidence="3">Carbon-nitrogen hydrolase</fullName>
    </submittedName>
</protein>
<organism evidence="3 4">
    <name type="scientific">Dehalococcoides mccartyi</name>
    <dbReference type="NCBI Taxonomy" id="61435"/>
    <lineage>
        <taxon>Bacteria</taxon>
        <taxon>Bacillati</taxon>
        <taxon>Chloroflexota</taxon>
        <taxon>Dehalococcoidia</taxon>
        <taxon>Dehalococcoidales</taxon>
        <taxon>Dehalococcoidaceae</taxon>
        <taxon>Dehalococcoides</taxon>
    </lineage>
</organism>
<dbReference type="PATRIC" id="fig|61435.5.peg.94"/>
<dbReference type="InterPro" id="IPR036526">
    <property type="entry name" value="C-N_Hydrolase_sf"/>
</dbReference>
<gene>
    <name evidence="3" type="ORF">DA01_00440</name>
</gene>
<feature type="domain" description="CN hydrolase" evidence="2">
    <location>
        <begin position="22"/>
        <end position="259"/>
    </location>
</feature>
<name>A0A0V8M5B1_9CHLR</name>
<keyword evidence="1 3" id="KW-0378">Hydrolase</keyword>
<proteinExistence type="predicted"/>
<reference evidence="3 4" key="1">
    <citation type="journal article" date="2015" name="Sci. Rep.">
        <title>A comparative genomics and reductive dehalogenase gene transcription study of two chloroethene-respiring bacteria, Dehalococcoides mccartyi strains MB and 11a.</title>
        <authorList>
            <person name="Low A."/>
            <person name="Shen Z."/>
            <person name="Cheng D."/>
            <person name="Rogers M.J."/>
            <person name="Lee P.K."/>
            <person name="He J."/>
        </authorList>
    </citation>
    <scope>NUCLEOTIDE SEQUENCE [LARGE SCALE GENOMIC DNA]</scope>
    <source>
        <strain evidence="3 4">MB</strain>
    </source>
</reference>
<evidence type="ECO:0000259" key="2">
    <source>
        <dbReference type="PROSITE" id="PS50263"/>
    </source>
</evidence>
<evidence type="ECO:0000313" key="3">
    <source>
        <dbReference type="EMBL" id="KSV18973.1"/>
    </source>
</evidence>